<reference evidence="1" key="2">
    <citation type="submission" date="2025-09" db="UniProtKB">
        <authorList>
            <consortium name="Ensembl"/>
        </authorList>
    </citation>
    <scope>IDENTIFICATION</scope>
</reference>
<dbReference type="InterPro" id="IPR036691">
    <property type="entry name" value="Endo/exonu/phosph_ase_sf"/>
</dbReference>
<accession>A0A3B4ALZ9</accession>
<protein>
    <recommendedName>
        <fullName evidence="3">Endonuclease/exonuclease/phosphatase domain-containing protein</fullName>
    </recommendedName>
</protein>
<evidence type="ECO:0008006" key="3">
    <source>
        <dbReference type="Google" id="ProtNLM"/>
    </source>
</evidence>
<reference evidence="1" key="1">
    <citation type="submission" date="2025-08" db="UniProtKB">
        <authorList>
            <consortium name="Ensembl"/>
        </authorList>
    </citation>
    <scope>IDENTIFICATION</scope>
</reference>
<name>A0A3B4ALZ9_9GOBI</name>
<evidence type="ECO:0000313" key="2">
    <source>
        <dbReference type="Proteomes" id="UP000261520"/>
    </source>
</evidence>
<dbReference type="AlphaFoldDB" id="A0A3B4ALZ9"/>
<organism evidence="1 2">
    <name type="scientific">Periophthalmus magnuspinnatus</name>
    <dbReference type="NCBI Taxonomy" id="409849"/>
    <lineage>
        <taxon>Eukaryota</taxon>
        <taxon>Metazoa</taxon>
        <taxon>Chordata</taxon>
        <taxon>Craniata</taxon>
        <taxon>Vertebrata</taxon>
        <taxon>Euteleostomi</taxon>
        <taxon>Actinopterygii</taxon>
        <taxon>Neopterygii</taxon>
        <taxon>Teleostei</taxon>
        <taxon>Neoteleostei</taxon>
        <taxon>Acanthomorphata</taxon>
        <taxon>Gobiaria</taxon>
        <taxon>Gobiiformes</taxon>
        <taxon>Gobioidei</taxon>
        <taxon>Gobiidae</taxon>
        <taxon>Oxudercinae</taxon>
        <taxon>Periophthalmus</taxon>
    </lineage>
</organism>
<dbReference type="Proteomes" id="UP000261520">
    <property type="component" value="Unplaced"/>
</dbReference>
<dbReference type="Ensembl" id="ENSPMGT00000018807.1">
    <property type="protein sequence ID" value="ENSPMGP00000017624.1"/>
    <property type="gene ID" value="ENSPMGG00000014425.1"/>
</dbReference>
<evidence type="ECO:0000313" key="1">
    <source>
        <dbReference type="Ensembl" id="ENSPMGP00000017624.1"/>
    </source>
</evidence>
<dbReference type="Gene3D" id="3.60.10.10">
    <property type="entry name" value="Endonuclease/exonuclease/phosphatase"/>
    <property type="match status" value="1"/>
</dbReference>
<keyword evidence="2" id="KW-1185">Reference proteome</keyword>
<sequence length="117" mass="13821">SFNESHKKNPLLWQWWDLNPRLQRDWSLNPNKIFTHLAKLQPDICVLQEAHLSNVQNNKLLATQFNKLFSANYNTKPRSVSMLINKNITFTHIITIKDPEGRFVIINMDLCDVTFRE</sequence>
<dbReference type="STRING" id="409849.ENSPMGP00000017624"/>
<proteinExistence type="predicted"/>
<dbReference type="SUPFAM" id="SSF56219">
    <property type="entry name" value="DNase I-like"/>
    <property type="match status" value="1"/>
</dbReference>